<dbReference type="Proteomes" id="UP000652074">
    <property type="component" value="Unassembled WGS sequence"/>
</dbReference>
<keyword evidence="4" id="KW-1185">Reference proteome</keyword>
<dbReference type="InterPro" id="IPR025711">
    <property type="entry name" value="PepSY"/>
</dbReference>
<name>A0ABX1MZV5_9RHOO</name>
<gene>
    <name evidence="3" type="ORF">GPA26_23825</name>
</gene>
<dbReference type="RefSeq" id="WP_169208807.1">
    <property type="nucleotide sequence ID" value="NZ_CP059560.1"/>
</dbReference>
<feature type="domain" description="PepSY" evidence="2">
    <location>
        <begin position="46"/>
        <end position="99"/>
    </location>
</feature>
<dbReference type="Pfam" id="PF03413">
    <property type="entry name" value="PepSY"/>
    <property type="match status" value="1"/>
</dbReference>
<feature type="chain" id="PRO_5046011013" description="PepSY domain-containing protein" evidence="1">
    <location>
        <begin position="25"/>
        <end position="109"/>
    </location>
</feature>
<evidence type="ECO:0000259" key="2">
    <source>
        <dbReference type="Pfam" id="PF03413"/>
    </source>
</evidence>
<feature type="signal peptide" evidence="1">
    <location>
        <begin position="1"/>
        <end position="24"/>
    </location>
</feature>
<evidence type="ECO:0000313" key="4">
    <source>
        <dbReference type="Proteomes" id="UP000652074"/>
    </source>
</evidence>
<sequence>MRTLLTSCVVGVVVAVLSIGPAAAGGDDHDRARAALERGEVLPLRTILDKVEREYPGKVVDVELEREQGRWIYEIRLLRSGGALVRLDVDARDGTVLGIRAKGDNGGKP</sequence>
<protein>
    <recommendedName>
        <fullName evidence="2">PepSY domain-containing protein</fullName>
    </recommendedName>
</protein>
<proteinExistence type="predicted"/>
<dbReference type="Gene3D" id="3.10.450.40">
    <property type="match status" value="1"/>
</dbReference>
<reference evidence="3 4" key="1">
    <citation type="submission" date="2019-12" db="EMBL/GenBank/DDBJ databases">
        <title>Comparative genomics gives insights into the taxonomy of the Azoarcus-Aromatoleum group and reveals separate origins of nif in the plant-associated Azoarcus and non-plant-associated Aromatoleum sub-groups.</title>
        <authorList>
            <person name="Lafos M."/>
            <person name="Maluk M."/>
            <person name="Batista M."/>
            <person name="Junghare M."/>
            <person name="Carmona M."/>
            <person name="Faoro H."/>
            <person name="Cruz L.M."/>
            <person name="Battistoni F."/>
            <person name="De Souza E."/>
            <person name="Pedrosa F."/>
            <person name="Chen W.-M."/>
            <person name="Poole P.S."/>
            <person name="Dixon R.A."/>
            <person name="James E.K."/>
        </authorList>
    </citation>
    <scope>NUCLEOTIDE SEQUENCE [LARGE SCALE GENOMIC DNA]</scope>
    <source>
        <strain evidence="3 4">ToN1</strain>
    </source>
</reference>
<comment type="caution">
    <text evidence="3">The sequence shown here is derived from an EMBL/GenBank/DDBJ whole genome shotgun (WGS) entry which is preliminary data.</text>
</comment>
<organism evidence="3 4">
    <name type="scientific">Aromatoleum petrolei</name>
    <dbReference type="NCBI Taxonomy" id="76116"/>
    <lineage>
        <taxon>Bacteria</taxon>
        <taxon>Pseudomonadati</taxon>
        <taxon>Pseudomonadota</taxon>
        <taxon>Betaproteobacteria</taxon>
        <taxon>Rhodocyclales</taxon>
        <taxon>Rhodocyclaceae</taxon>
        <taxon>Aromatoleum</taxon>
    </lineage>
</organism>
<keyword evidence="1" id="KW-0732">Signal</keyword>
<accession>A0ABX1MZV5</accession>
<evidence type="ECO:0000256" key="1">
    <source>
        <dbReference type="SAM" id="SignalP"/>
    </source>
</evidence>
<evidence type="ECO:0000313" key="3">
    <source>
        <dbReference type="EMBL" id="NMF91494.1"/>
    </source>
</evidence>
<dbReference type="EMBL" id="WTVR01000089">
    <property type="protein sequence ID" value="NMF91494.1"/>
    <property type="molecule type" value="Genomic_DNA"/>
</dbReference>